<proteinExistence type="predicted"/>
<keyword evidence="3" id="KW-1185">Reference proteome</keyword>
<organism evidence="2 3">
    <name type="scientific">Punica granatum</name>
    <name type="common">Pomegranate</name>
    <dbReference type="NCBI Taxonomy" id="22663"/>
    <lineage>
        <taxon>Eukaryota</taxon>
        <taxon>Viridiplantae</taxon>
        <taxon>Streptophyta</taxon>
        <taxon>Embryophyta</taxon>
        <taxon>Tracheophyta</taxon>
        <taxon>Spermatophyta</taxon>
        <taxon>Magnoliopsida</taxon>
        <taxon>eudicotyledons</taxon>
        <taxon>Gunneridae</taxon>
        <taxon>Pentapetalae</taxon>
        <taxon>rosids</taxon>
        <taxon>malvids</taxon>
        <taxon>Myrtales</taxon>
        <taxon>Lythraceae</taxon>
        <taxon>Punica</taxon>
    </lineage>
</organism>
<protein>
    <submittedName>
        <fullName evidence="2">Uncharacterized protein</fullName>
    </submittedName>
</protein>
<dbReference type="EMBL" id="PGOL01002722">
    <property type="protein sequence ID" value="PKI45376.1"/>
    <property type="molecule type" value="Genomic_DNA"/>
</dbReference>
<comment type="caution">
    <text evidence="2">The sequence shown here is derived from an EMBL/GenBank/DDBJ whole genome shotgun (WGS) entry which is preliminary data.</text>
</comment>
<accession>A0A2I0IPM0</accession>
<feature type="region of interest" description="Disordered" evidence="1">
    <location>
        <begin position="57"/>
        <end position="87"/>
    </location>
</feature>
<evidence type="ECO:0000313" key="2">
    <source>
        <dbReference type="EMBL" id="PKI45376.1"/>
    </source>
</evidence>
<gene>
    <name evidence="2" type="ORF">CRG98_034181</name>
</gene>
<dbReference type="Proteomes" id="UP000233551">
    <property type="component" value="Unassembled WGS sequence"/>
</dbReference>
<sequence>MESWSEIFNEGFIERFWRRRLGRAEKAGDFGTRSFLEIHSHGVEESAGRLGHRFRMGRGQGTGCNQVQPSSREDGCNRLQSFDLVDH</sequence>
<reference evidence="2 3" key="1">
    <citation type="submission" date="2017-11" db="EMBL/GenBank/DDBJ databases">
        <title>De-novo sequencing of pomegranate (Punica granatum L.) genome.</title>
        <authorList>
            <person name="Akparov Z."/>
            <person name="Amiraslanov A."/>
            <person name="Hajiyeva S."/>
            <person name="Abbasov M."/>
            <person name="Kaur K."/>
            <person name="Hamwieh A."/>
            <person name="Solovyev V."/>
            <person name="Salamov A."/>
            <person name="Braich B."/>
            <person name="Kosarev P."/>
            <person name="Mahmoud A."/>
            <person name="Hajiyev E."/>
            <person name="Babayeva S."/>
            <person name="Izzatullayeva V."/>
            <person name="Mammadov A."/>
            <person name="Mammadov A."/>
            <person name="Sharifova S."/>
            <person name="Ojaghi J."/>
            <person name="Eynullazada K."/>
            <person name="Bayramov B."/>
            <person name="Abdulazimova A."/>
            <person name="Shahmuradov I."/>
        </authorList>
    </citation>
    <scope>NUCLEOTIDE SEQUENCE [LARGE SCALE GENOMIC DNA]</scope>
    <source>
        <strain evidence="3">cv. AG2017</strain>
        <tissue evidence="2">Leaf</tissue>
    </source>
</reference>
<evidence type="ECO:0000256" key="1">
    <source>
        <dbReference type="SAM" id="MobiDB-lite"/>
    </source>
</evidence>
<dbReference type="AlphaFoldDB" id="A0A2I0IPM0"/>
<evidence type="ECO:0000313" key="3">
    <source>
        <dbReference type="Proteomes" id="UP000233551"/>
    </source>
</evidence>
<name>A0A2I0IPM0_PUNGR</name>